<dbReference type="AlphaFoldDB" id="A0A833QT39"/>
<dbReference type="Proteomes" id="UP000623129">
    <property type="component" value="Unassembled WGS sequence"/>
</dbReference>
<accession>A0A833QT39</accession>
<evidence type="ECO:0000313" key="2">
    <source>
        <dbReference type="Proteomes" id="UP000623129"/>
    </source>
</evidence>
<protein>
    <submittedName>
        <fullName evidence="1">Uncharacterized protein</fullName>
    </submittedName>
</protein>
<name>A0A833QT39_9POAL</name>
<evidence type="ECO:0000313" key="1">
    <source>
        <dbReference type="EMBL" id="KAF3328914.1"/>
    </source>
</evidence>
<dbReference type="EMBL" id="SWLB01000015">
    <property type="protein sequence ID" value="KAF3328914.1"/>
    <property type="molecule type" value="Genomic_DNA"/>
</dbReference>
<comment type="caution">
    <text evidence="1">The sequence shown here is derived from an EMBL/GenBank/DDBJ whole genome shotgun (WGS) entry which is preliminary data.</text>
</comment>
<keyword evidence="2" id="KW-1185">Reference proteome</keyword>
<sequence>MKEGNTDKGTEAPNLSKWVNYAGLSQEYRYGASYAQPSMDCPTDGFYAQPNLASTPSFQDVGAGINLDLSSHHGQTNATGPMRLGL</sequence>
<reference evidence="1" key="1">
    <citation type="submission" date="2020-01" db="EMBL/GenBank/DDBJ databases">
        <title>Genome sequence of Kobresia littledalei, the first chromosome-level genome in the family Cyperaceae.</title>
        <authorList>
            <person name="Qu G."/>
        </authorList>
    </citation>
    <scope>NUCLEOTIDE SEQUENCE</scope>
    <source>
        <strain evidence="1">C.B.Clarke</strain>
        <tissue evidence="1">Leaf</tissue>
    </source>
</reference>
<organism evidence="1 2">
    <name type="scientific">Carex littledalei</name>
    <dbReference type="NCBI Taxonomy" id="544730"/>
    <lineage>
        <taxon>Eukaryota</taxon>
        <taxon>Viridiplantae</taxon>
        <taxon>Streptophyta</taxon>
        <taxon>Embryophyta</taxon>
        <taxon>Tracheophyta</taxon>
        <taxon>Spermatophyta</taxon>
        <taxon>Magnoliopsida</taxon>
        <taxon>Liliopsida</taxon>
        <taxon>Poales</taxon>
        <taxon>Cyperaceae</taxon>
        <taxon>Cyperoideae</taxon>
        <taxon>Cariceae</taxon>
        <taxon>Carex</taxon>
        <taxon>Carex subgen. Euthyceras</taxon>
    </lineage>
</organism>
<gene>
    <name evidence="1" type="ORF">FCM35_KLT05992</name>
</gene>
<proteinExistence type="predicted"/>